<gene>
    <name evidence="2" type="ORF">NBRC116585_20060</name>
</gene>
<comment type="caution">
    <text evidence="2">The sequence shown here is derived from an EMBL/GenBank/DDBJ whole genome shotgun (WGS) entry which is preliminary data.</text>
</comment>
<proteinExistence type="predicted"/>
<dbReference type="PANTHER" id="PTHR43792">
    <property type="entry name" value="GNAT FAMILY, PUTATIVE (AFU_ORTHOLOGUE AFUA_3G00765)-RELATED-RELATED"/>
    <property type="match status" value="1"/>
</dbReference>
<dbReference type="Proteomes" id="UP001481413">
    <property type="component" value="Unassembled WGS sequence"/>
</dbReference>
<dbReference type="Gene3D" id="3.40.630.30">
    <property type="match status" value="1"/>
</dbReference>
<dbReference type="Pfam" id="PF13302">
    <property type="entry name" value="Acetyltransf_3"/>
    <property type="match status" value="1"/>
</dbReference>
<sequence>MHRLTFRSSVSHFEDLVIASRRISLTPISECFSTDIYREFTAEITRYMMPPPPKDISETLEFIRSSIEGIKRREEFVFVIVDTEGQFLGCAGLHARESSLTPELGIWIKKSAHGSASGREAVHCLRDWASENLIVSHFIYPVEKNNLASRKIAESLGGAVIREQEVLSLSGNLLDEVVYQVPLVSSF</sequence>
<dbReference type="InterPro" id="IPR000182">
    <property type="entry name" value="GNAT_dom"/>
</dbReference>
<protein>
    <recommendedName>
        <fullName evidence="1">N-acetyltransferase domain-containing protein</fullName>
    </recommendedName>
</protein>
<evidence type="ECO:0000313" key="3">
    <source>
        <dbReference type="Proteomes" id="UP001481413"/>
    </source>
</evidence>
<evidence type="ECO:0000313" key="2">
    <source>
        <dbReference type="EMBL" id="GAA6145888.1"/>
    </source>
</evidence>
<accession>A0ABQ0A0F4</accession>
<reference evidence="2 3" key="1">
    <citation type="submission" date="2024-04" db="EMBL/GenBank/DDBJ databases">
        <title>Draft genome sequence of Thalassolituus maritimus NBRC 116585.</title>
        <authorList>
            <person name="Miyakawa T."/>
            <person name="Kusuya Y."/>
            <person name="Miura T."/>
        </authorList>
    </citation>
    <scope>NUCLEOTIDE SEQUENCE [LARGE SCALE GENOMIC DNA]</scope>
    <source>
        <strain evidence="2 3">5NW40-0001</strain>
    </source>
</reference>
<dbReference type="InterPro" id="IPR016181">
    <property type="entry name" value="Acyl_CoA_acyltransferase"/>
</dbReference>
<evidence type="ECO:0000259" key="1">
    <source>
        <dbReference type="PROSITE" id="PS51186"/>
    </source>
</evidence>
<dbReference type="InterPro" id="IPR051531">
    <property type="entry name" value="N-acetyltransferase"/>
</dbReference>
<dbReference type="PROSITE" id="PS51186">
    <property type="entry name" value="GNAT"/>
    <property type="match status" value="1"/>
</dbReference>
<feature type="domain" description="N-acetyltransferase" evidence="1">
    <location>
        <begin position="23"/>
        <end position="184"/>
    </location>
</feature>
<keyword evidence="3" id="KW-1185">Reference proteome</keyword>
<dbReference type="SUPFAM" id="SSF55729">
    <property type="entry name" value="Acyl-CoA N-acyltransferases (Nat)"/>
    <property type="match status" value="1"/>
</dbReference>
<name>A0ABQ0A0F4_9GAMM</name>
<organism evidence="2 3">
    <name type="scientific">Thalassolituus maritimus</name>
    <dbReference type="NCBI Taxonomy" id="484498"/>
    <lineage>
        <taxon>Bacteria</taxon>
        <taxon>Pseudomonadati</taxon>
        <taxon>Pseudomonadota</taxon>
        <taxon>Gammaproteobacteria</taxon>
        <taxon>Oceanospirillales</taxon>
        <taxon>Oceanospirillaceae</taxon>
        <taxon>Thalassolituus</taxon>
    </lineage>
</organism>
<dbReference type="RefSeq" id="WP_353295003.1">
    <property type="nucleotide sequence ID" value="NZ_BAABWH010000005.1"/>
</dbReference>
<dbReference type="EMBL" id="BAABWH010000005">
    <property type="protein sequence ID" value="GAA6145888.1"/>
    <property type="molecule type" value="Genomic_DNA"/>
</dbReference>